<name>A0A5D3ARL4_9TREE</name>
<feature type="compositionally biased region" description="Acidic residues" evidence="1">
    <location>
        <begin position="261"/>
        <end position="271"/>
    </location>
</feature>
<feature type="region of interest" description="Disordered" evidence="1">
    <location>
        <begin position="242"/>
        <end position="278"/>
    </location>
</feature>
<evidence type="ECO:0000313" key="2">
    <source>
        <dbReference type="EMBL" id="TYJ52841.1"/>
    </source>
</evidence>
<organism evidence="2 3">
    <name type="scientific">Cryptococcus floricola</name>
    <dbReference type="NCBI Taxonomy" id="2591691"/>
    <lineage>
        <taxon>Eukaryota</taxon>
        <taxon>Fungi</taxon>
        <taxon>Dikarya</taxon>
        <taxon>Basidiomycota</taxon>
        <taxon>Agaricomycotina</taxon>
        <taxon>Tremellomycetes</taxon>
        <taxon>Tremellales</taxon>
        <taxon>Cryptococcaceae</taxon>
        <taxon>Cryptococcus</taxon>
    </lineage>
</organism>
<evidence type="ECO:0000313" key="3">
    <source>
        <dbReference type="Proteomes" id="UP000322245"/>
    </source>
</evidence>
<dbReference type="EMBL" id="NIDF01000113">
    <property type="protein sequence ID" value="TYJ52841.1"/>
    <property type="molecule type" value="Genomic_DNA"/>
</dbReference>
<feature type="compositionally biased region" description="Pro residues" evidence="1">
    <location>
        <begin position="1"/>
        <end position="10"/>
    </location>
</feature>
<gene>
    <name evidence="2" type="ORF">B9479_006521</name>
</gene>
<sequence length="278" mass="31489">MSASPSPPPLQAQHPSIRHAIHSFHPISNSAATPTPMVRPLDPRIYSTGGITRTPIGGVPPLAPNRIPVWNLRAPVRSPTPPSPSYSPFPPVEAPVPPEPVTPPRRDEVQDAVDNTRVARPPRSPETMRRQRLAAMVAKMGERTFIGEKVAPEDFVDREQSKAFQPNESRRPEHLNQFPLPKHRYFKPKFTPPSNLKRLNTLPPTFRTQWTTGNQLQCLYDSFYRAYPGAICSWQDVRKRVGEREGTGEEDEVVPGTEARVDEEEEEEEREALERWHN</sequence>
<feature type="compositionally biased region" description="Pro residues" evidence="1">
    <location>
        <begin position="78"/>
        <end position="103"/>
    </location>
</feature>
<feature type="region of interest" description="Disordered" evidence="1">
    <location>
        <begin position="1"/>
        <end position="107"/>
    </location>
</feature>
<proteinExistence type="predicted"/>
<evidence type="ECO:0000256" key="1">
    <source>
        <dbReference type="SAM" id="MobiDB-lite"/>
    </source>
</evidence>
<feature type="non-terminal residue" evidence="2">
    <location>
        <position position="278"/>
    </location>
</feature>
<keyword evidence="3" id="KW-1185">Reference proteome</keyword>
<dbReference type="AlphaFoldDB" id="A0A5D3ARL4"/>
<dbReference type="Proteomes" id="UP000322245">
    <property type="component" value="Unassembled WGS sequence"/>
</dbReference>
<comment type="caution">
    <text evidence="2">The sequence shown here is derived from an EMBL/GenBank/DDBJ whole genome shotgun (WGS) entry which is preliminary data.</text>
</comment>
<protein>
    <submittedName>
        <fullName evidence="2">Uncharacterized protein</fullName>
    </submittedName>
</protein>
<reference evidence="2 3" key="1">
    <citation type="submission" date="2017-05" db="EMBL/GenBank/DDBJ databases">
        <title>The Genome Sequence of Tsuchiyaea wingfieldii DSM 27421.</title>
        <authorList>
            <person name="Cuomo C."/>
            <person name="Passer A."/>
            <person name="Billmyre B."/>
            <person name="Heitman J."/>
        </authorList>
    </citation>
    <scope>NUCLEOTIDE SEQUENCE [LARGE SCALE GENOMIC DNA]</scope>
    <source>
        <strain evidence="2 3">DSM 27421</strain>
    </source>
</reference>
<accession>A0A5D3ARL4</accession>